<feature type="region of interest" description="Disordered" evidence="3">
    <location>
        <begin position="177"/>
        <end position="296"/>
    </location>
</feature>
<evidence type="ECO:0000313" key="5">
    <source>
        <dbReference type="EMBL" id="CEQ42053.1"/>
    </source>
</evidence>
<evidence type="ECO:0000256" key="1">
    <source>
        <dbReference type="ARBA" id="ARBA00006405"/>
    </source>
</evidence>
<dbReference type="GO" id="GO:0070628">
    <property type="term" value="F:proteasome binding"/>
    <property type="evidence" value="ECO:0007669"/>
    <property type="project" value="InterPro"/>
</dbReference>
<dbReference type="PANTHER" id="PTHR13266">
    <property type="entry name" value="PROTEASOME INHIBITOR"/>
    <property type="match status" value="1"/>
</dbReference>
<organism evidence="5 6">
    <name type="scientific">Sporidiobolus salmonicolor</name>
    <name type="common">Yeast-like fungus</name>
    <name type="synonym">Sporobolomyces salmonicolor</name>
    <dbReference type="NCBI Taxonomy" id="5005"/>
    <lineage>
        <taxon>Eukaryota</taxon>
        <taxon>Fungi</taxon>
        <taxon>Dikarya</taxon>
        <taxon>Basidiomycota</taxon>
        <taxon>Pucciniomycotina</taxon>
        <taxon>Microbotryomycetes</taxon>
        <taxon>Sporidiobolales</taxon>
        <taxon>Sporidiobolaceae</taxon>
        <taxon>Sporobolomyces</taxon>
    </lineage>
</organism>
<dbReference type="GO" id="GO:0000502">
    <property type="term" value="C:proteasome complex"/>
    <property type="evidence" value="ECO:0007669"/>
    <property type="project" value="UniProtKB-KW"/>
</dbReference>
<dbReference type="Gene3D" id="3.40.1000.30">
    <property type="match status" value="1"/>
</dbReference>
<name>A0A0D6EQD3_SPOSA</name>
<reference evidence="6" key="1">
    <citation type="submission" date="2015-02" db="EMBL/GenBank/DDBJ databases">
        <authorList>
            <person name="Gon?alves P."/>
        </authorList>
    </citation>
    <scope>NUCLEOTIDE SEQUENCE [LARGE SCALE GENOMIC DNA]</scope>
</reference>
<evidence type="ECO:0000313" key="6">
    <source>
        <dbReference type="Proteomes" id="UP000243876"/>
    </source>
</evidence>
<evidence type="ECO:0000256" key="2">
    <source>
        <dbReference type="ARBA" id="ARBA00022942"/>
    </source>
</evidence>
<dbReference type="AlphaFoldDB" id="A0A0D6EQD3"/>
<dbReference type="InterPro" id="IPR021625">
    <property type="entry name" value="PI31_Prot_N"/>
</dbReference>
<protein>
    <submittedName>
        <fullName evidence="5">SPOSA6832_03825-mRNA-1:cds</fullName>
    </submittedName>
</protein>
<dbReference type="GO" id="GO:0004866">
    <property type="term" value="F:endopeptidase inhibitor activity"/>
    <property type="evidence" value="ECO:0007669"/>
    <property type="project" value="InterPro"/>
</dbReference>
<gene>
    <name evidence="5" type="primary">SPOSA6832_03825</name>
</gene>
<keyword evidence="6" id="KW-1185">Reference proteome</keyword>
<dbReference type="Pfam" id="PF11566">
    <property type="entry name" value="PI31_Prot_N"/>
    <property type="match status" value="1"/>
</dbReference>
<accession>A0A0D6EQD3</accession>
<dbReference type="GO" id="GO:0043161">
    <property type="term" value="P:proteasome-mediated ubiquitin-dependent protein catabolic process"/>
    <property type="evidence" value="ECO:0007669"/>
    <property type="project" value="InterPro"/>
</dbReference>
<keyword evidence="2" id="KW-0647">Proteasome</keyword>
<dbReference type="InterPro" id="IPR045128">
    <property type="entry name" value="PI31-like"/>
</dbReference>
<proteinExistence type="inferred from homology"/>
<sequence length="296" mass="30662">MADPLDPTALVSLAKSLVSPSAALTSPTQALALLIHSVHSALAFRLIDPTPGRAAEHPNALPEHWPVPGAELKFKYRHHQSSLDFVVSVIDLGGRALIAGAAVENPRSTSFDLLLTDYFSPSALSPSSPLPVSALSPSNPFSSPTRLKDLVVLYRLNVLQKLIPGLSKEGYSELSERAAGAPAPRRRAHPAPRPYLPDAGRTALFRFGPGSDGVGRLGPGRRWGGDGYLPPMGAPPGARFDPVVPGNGPPGTGPLGGQGPQPGGGTGGGNGARRVHPDMEQPGPGSSRSGYDAMFG</sequence>
<dbReference type="EMBL" id="CENE01000020">
    <property type="protein sequence ID" value="CEQ42053.1"/>
    <property type="molecule type" value="Genomic_DNA"/>
</dbReference>
<comment type="similarity">
    <text evidence="1">Belongs to the proteasome inhibitor PI31 family.</text>
</comment>
<feature type="domain" description="PI31 proteasome regulator N-terminal" evidence="4">
    <location>
        <begin position="22"/>
        <end position="169"/>
    </location>
</feature>
<dbReference type="OrthoDB" id="68090at2759"/>
<dbReference type="Proteomes" id="UP000243876">
    <property type="component" value="Unassembled WGS sequence"/>
</dbReference>
<evidence type="ECO:0000259" key="4">
    <source>
        <dbReference type="Pfam" id="PF11566"/>
    </source>
</evidence>
<dbReference type="PANTHER" id="PTHR13266:SF1">
    <property type="entry name" value="PROTEASOME INHIBITOR PI31 SUBUNIT"/>
    <property type="match status" value="1"/>
</dbReference>
<evidence type="ECO:0000256" key="3">
    <source>
        <dbReference type="SAM" id="MobiDB-lite"/>
    </source>
</evidence>
<feature type="compositionally biased region" description="Gly residues" evidence="3">
    <location>
        <begin position="253"/>
        <end position="271"/>
    </location>
</feature>
<feature type="compositionally biased region" description="Gly residues" evidence="3">
    <location>
        <begin position="210"/>
        <end position="227"/>
    </location>
</feature>